<feature type="transmembrane region" description="Helical" evidence="9">
    <location>
        <begin position="204"/>
        <end position="223"/>
    </location>
</feature>
<dbReference type="Pfam" id="PF03188">
    <property type="entry name" value="Cytochrom_B561"/>
    <property type="match status" value="1"/>
</dbReference>
<keyword evidence="3 9" id="KW-0812">Transmembrane</keyword>
<evidence type="ECO:0000256" key="9">
    <source>
        <dbReference type="SAM" id="Phobius"/>
    </source>
</evidence>
<dbReference type="PROSITE" id="PS50939">
    <property type="entry name" value="CYTOCHROME_B561"/>
    <property type="match status" value="1"/>
</dbReference>
<dbReference type="InterPro" id="IPR005018">
    <property type="entry name" value="DOMON_domain"/>
</dbReference>
<evidence type="ECO:0000256" key="5">
    <source>
        <dbReference type="ARBA" id="ARBA00022982"/>
    </source>
</evidence>
<evidence type="ECO:0000259" key="12">
    <source>
        <dbReference type="PROSITE" id="PS50939"/>
    </source>
</evidence>
<feature type="signal peptide" evidence="10">
    <location>
        <begin position="1"/>
        <end position="20"/>
    </location>
</feature>
<feature type="binding site" description="axial binding residue" evidence="8">
    <location>
        <position position="202"/>
    </location>
    <ligand>
        <name>heme b</name>
        <dbReference type="ChEBI" id="CHEBI:60344"/>
        <label>1</label>
    </ligand>
    <ligandPart>
        <name>Fe</name>
        <dbReference type="ChEBI" id="CHEBI:18248"/>
    </ligandPart>
</feature>
<reference evidence="14" key="1">
    <citation type="submission" date="2025-08" db="UniProtKB">
        <authorList>
            <consortium name="RefSeq"/>
        </authorList>
    </citation>
    <scope>IDENTIFICATION</scope>
</reference>
<dbReference type="InterPro" id="IPR017214">
    <property type="entry name" value="UCP037471"/>
</dbReference>
<name>A0AB40B9P7_DIOCR</name>
<dbReference type="GeneID" id="120260070"/>
<dbReference type="Pfam" id="PF04526">
    <property type="entry name" value="DUF568"/>
    <property type="match status" value="1"/>
</dbReference>
<evidence type="ECO:0000256" key="6">
    <source>
        <dbReference type="ARBA" id="ARBA00022989"/>
    </source>
</evidence>
<keyword evidence="4 10" id="KW-0732">Signal</keyword>
<evidence type="ECO:0000256" key="4">
    <source>
        <dbReference type="ARBA" id="ARBA00022729"/>
    </source>
</evidence>
<dbReference type="AlphaFoldDB" id="A0AB40B9P7"/>
<keyword evidence="6 9" id="KW-1133">Transmembrane helix</keyword>
<keyword evidence="5" id="KW-0249">Electron transport</keyword>
<accession>A0AB40B9P7</accession>
<keyword evidence="13" id="KW-1185">Reference proteome</keyword>
<feature type="transmembrane region" description="Helical" evidence="9">
    <location>
        <begin position="235"/>
        <end position="254"/>
    </location>
</feature>
<evidence type="ECO:0000256" key="8">
    <source>
        <dbReference type="PIRSR" id="PIRSR037471-1"/>
    </source>
</evidence>
<dbReference type="InterPro" id="IPR006593">
    <property type="entry name" value="Cyt_b561/ferric_Rdtase_TM"/>
</dbReference>
<dbReference type="Gene3D" id="1.20.120.1770">
    <property type="match status" value="1"/>
</dbReference>
<dbReference type="RefSeq" id="XP_039123449.1">
    <property type="nucleotide sequence ID" value="XM_039267515.1"/>
</dbReference>
<feature type="transmembrane region" description="Helical" evidence="9">
    <location>
        <begin position="303"/>
        <end position="323"/>
    </location>
</feature>
<feature type="binding site" description="axial binding residue" evidence="8">
    <location>
        <position position="238"/>
    </location>
    <ligand>
        <name>heme b</name>
        <dbReference type="ChEBI" id="CHEBI:60344"/>
        <label>1</label>
    </ligand>
    <ligandPart>
        <name>Fe</name>
        <dbReference type="ChEBI" id="CHEBI:18248"/>
    </ligandPart>
</feature>
<comment type="subcellular location">
    <subcellularLocation>
        <location evidence="1">Membrane</location>
    </subcellularLocation>
</comment>
<feature type="binding site" description="axial binding residue" evidence="8">
    <location>
        <position position="271"/>
    </location>
    <ligand>
        <name>heme b</name>
        <dbReference type="ChEBI" id="CHEBI:60344"/>
        <label>1</label>
    </ligand>
    <ligandPart>
        <name>Fe</name>
        <dbReference type="ChEBI" id="CHEBI:18248"/>
    </ligandPart>
</feature>
<evidence type="ECO:0000256" key="2">
    <source>
        <dbReference type="ARBA" id="ARBA00022448"/>
    </source>
</evidence>
<evidence type="ECO:0000313" key="14">
    <source>
        <dbReference type="RefSeq" id="XP_039123449.1"/>
    </source>
</evidence>
<sequence>MASSQNFIFILSLLFLPSLSMPSCNTFSLSSNRLFDFCRDLPSLSSSLHWTYNAANSTLSIAFTATPASPNGWISWGINPTSTGMRGTQALLAFHRPDGSLTVETFNIAAYYPVLPLPIMFETWGLEAEYVGGEMQMFATVKLLQGMTELNQVWQVGTSVTSGVPDKHEFGPQNLNSMAKLDVVTALVSANADSTLSEKNIHGVLNAVSWGILLPIGAMIARFLKAFRPKDTSWFHLHVSCQLIGYAVGVTGWATGLSLGSKSKRVEYTTHRNLGITLFSLATLQVFGLFVRPRKEHKIRSCWNVYHHGVGYAVIIMGIINVFEGISILQPDKKWVHVYIIVICGLGLIALFLEITSWIVAGRRI</sequence>
<evidence type="ECO:0000256" key="10">
    <source>
        <dbReference type="SAM" id="SignalP"/>
    </source>
</evidence>
<feature type="binding site" description="axial binding residue" evidence="8">
    <location>
        <position position="307"/>
    </location>
    <ligand>
        <name>heme b</name>
        <dbReference type="ChEBI" id="CHEBI:60344"/>
        <label>1</label>
    </ligand>
    <ligandPart>
        <name>Fe</name>
        <dbReference type="ChEBI" id="CHEBI:18248"/>
    </ligandPart>
</feature>
<dbReference type="PROSITE" id="PS50836">
    <property type="entry name" value="DOMON"/>
    <property type="match status" value="1"/>
</dbReference>
<dbReference type="Proteomes" id="UP001515500">
    <property type="component" value="Chromosome 5"/>
</dbReference>
<feature type="transmembrane region" description="Helical" evidence="9">
    <location>
        <begin position="335"/>
        <end position="361"/>
    </location>
</feature>
<evidence type="ECO:0000256" key="1">
    <source>
        <dbReference type="ARBA" id="ARBA00004370"/>
    </source>
</evidence>
<dbReference type="CDD" id="cd08760">
    <property type="entry name" value="Cyt_b561_FRRS1_like"/>
    <property type="match status" value="1"/>
</dbReference>
<evidence type="ECO:0000256" key="3">
    <source>
        <dbReference type="ARBA" id="ARBA00022692"/>
    </source>
</evidence>
<dbReference type="PIRSF" id="PIRSF037471">
    <property type="entry name" value="UCP037471"/>
    <property type="match status" value="1"/>
</dbReference>
<evidence type="ECO:0000313" key="13">
    <source>
        <dbReference type="Proteomes" id="UP001515500"/>
    </source>
</evidence>
<evidence type="ECO:0000259" key="11">
    <source>
        <dbReference type="PROSITE" id="PS50836"/>
    </source>
</evidence>
<dbReference type="GO" id="GO:0016020">
    <property type="term" value="C:membrane"/>
    <property type="evidence" value="ECO:0007669"/>
    <property type="project" value="UniProtKB-SubCell"/>
</dbReference>
<protein>
    <submittedName>
        <fullName evidence="14">Cytochrome b561 and DOMON domain-containing protein At4g12980-like isoform X1</fullName>
    </submittedName>
</protein>
<feature type="transmembrane region" description="Helical" evidence="9">
    <location>
        <begin position="274"/>
        <end position="291"/>
    </location>
</feature>
<evidence type="ECO:0000256" key="7">
    <source>
        <dbReference type="ARBA" id="ARBA00023136"/>
    </source>
</evidence>
<feature type="domain" description="DOMON" evidence="11">
    <location>
        <begin position="44"/>
        <end position="157"/>
    </location>
</feature>
<feature type="domain" description="Cytochrome b561" evidence="12">
    <location>
        <begin position="172"/>
        <end position="362"/>
    </location>
</feature>
<dbReference type="InterPro" id="IPR045265">
    <property type="entry name" value="AIR12_DOMON"/>
</dbReference>
<feature type="chain" id="PRO_5044267527" evidence="10">
    <location>
        <begin position="21"/>
        <end position="365"/>
    </location>
</feature>
<organism evidence="13 14">
    <name type="scientific">Dioscorea cayennensis subsp. rotundata</name>
    <name type="common">White Guinea yam</name>
    <name type="synonym">Dioscorea rotundata</name>
    <dbReference type="NCBI Taxonomy" id="55577"/>
    <lineage>
        <taxon>Eukaryota</taxon>
        <taxon>Viridiplantae</taxon>
        <taxon>Streptophyta</taxon>
        <taxon>Embryophyta</taxon>
        <taxon>Tracheophyta</taxon>
        <taxon>Spermatophyta</taxon>
        <taxon>Magnoliopsida</taxon>
        <taxon>Liliopsida</taxon>
        <taxon>Dioscoreales</taxon>
        <taxon>Dioscoreaceae</taxon>
        <taxon>Dioscorea</taxon>
    </lineage>
</organism>
<keyword evidence="2" id="KW-0813">Transport</keyword>
<keyword evidence="8" id="KW-0408">Iron</keyword>
<dbReference type="PANTHER" id="PTHR23130">
    <property type="entry name" value="CYTOCHROME B561 AND DOMON DOMAIN-CONTAINING PROTEIN"/>
    <property type="match status" value="1"/>
</dbReference>
<keyword evidence="7 9" id="KW-0472">Membrane</keyword>
<gene>
    <name evidence="14" type="primary">LOC120260070</name>
</gene>
<proteinExistence type="predicted"/>
<dbReference type="SMART" id="SM00665">
    <property type="entry name" value="B561"/>
    <property type="match status" value="1"/>
</dbReference>
<dbReference type="CDD" id="cd09629">
    <property type="entry name" value="DOMON_CIL1_like"/>
    <property type="match status" value="1"/>
</dbReference>
<dbReference type="PANTHER" id="PTHR23130:SF195">
    <property type="entry name" value="CYTOCHROME B561 AND DOMON DOMAIN-CONTAINING PROTEIN"/>
    <property type="match status" value="1"/>
</dbReference>
<dbReference type="GO" id="GO:0046872">
    <property type="term" value="F:metal ion binding"/>
    <property type="evidence" value="ECO:0007669"/>
    <property type="project" value="UniProtKB-KW"/>
</dbReference>
<keyword evidence="8" id="KW-0479">Metal-binding</keyword>